<dbReference type="EnsemblPlants" id="Kaladp0024s0485.1.v1.1">
    <property type="protein sequence ID" value="Kaladp0024s0485.1.v1.1.CDS.1"/>
    <property type="gene ID" value="Kaladp0024s0485.v1.1"/>
</dbReference>
<evidence type="ECO:0000313" key="3">
    <source>
        <dbReference type="Proteomes" id="UP000594263"/>
    </source>
</evidence>
<feature type="compositionally biased region" description="Acidic residues" evidence="1">
    <location>
        <begin position="16"/>
        <end position="25"/>
    </location>
</feature>
<sequence>MSYNDQVQGGDGRGSDDDELNEGEGDSQSVVACGMGTNISATTGERMDEDKWCNLCHSSNWNSVTAMLDHQASAHLKYEKSLKRCDKCKRYFPGKLQLQDHRQNVRCPVINYPSSSKKGNKK</sequence>
<dbReference type="Gramene" id="Kaladp0024s0485.1.v1.1">
    <property type="protein sequence ID" value="Kaladp0024s0485.1.v1.1.CDS.1"/>
    <property type="gene ID" value="Kaladp0024s0485.v1.1"/>
</dbReference>
<protein>
    <submittedName>
        <fullName evidence="2">Uncharacterized protein</fullName>
    </submittedName>
</protein>
<evidence type="ECO:0000256" key="1">
    <source>
        <dbReference type="SAM" id="MobiDB-lite"/>
    </source>
</evidence>
<reference evidence="2" key="1">
    <citation type="submission" date="2021-01" db="UniProtKB">
        <authorList>
            <consortium name="EnsemblPlants"/>
        </authorList>
    </citation>
    <scope>IDENTIFICATION</scope>
</reference>
<evidence type="ECO:0000313" key="2">
    <source>
        <dbReference type="EnsemblPlants" id="Kaladp0024s0485.1.v1.1.CDS.1"/>
    </source>
</evidence>
<dbReference type="Proteomes" id="UP000594263">
    <property type="component" value="Unplaced"/>
</dbReference>
<feature type="region of interest" description="Disordered" evidence="1">
    <location>
        <begin position="1"/>
        <end position="34"/>
    </location>
</feature>
<organism evidence="2 3">
    <name type="scientific">Kalanchoe fedtschenkoi</name>
    <name type="common">Lavender scallops</name>
    <name type="synonym">South American air plant</name>
    <dbReference type="NCBI Taxonomy" id="63787"/>
    <lineage>
        <taxon>Eukaryota</taxon>
        <taxon>Viridiplantae</taxon>
        <taxon>Streptophyta</taxon>
        <taxon>Embryophyta</taxon>
        <taxon>Tracheophyta</taxon>
        <taxon>Spermatophyta</taxon>
        <taxon>Magnoliopsida</taxon>
        <taxon>eudicotyledons</taxon>
        <taxon>Gunneridae</taxon>
        <taxon>Pentapetalae</taxon>
        <taxon>Saxifragales</taxon>
        <taxon>Crassulaceae</taxon>
        <taxon>Kalanchoe</taxon>
    </lineage>
</organism>
<proteinExistence type="predicted"/>
<name>A0A7N0T6T6_KALFE</name>
<dbReference type="AlphaFoldDB" id="A0A7N0T6T6"/>
<accession>A0A7N0T6T6</accession>
<keyword evidence="3" id="KW-1185">Reference proteome</keyword>